<keyword evidence="4" id="KW-1185">Reference proteome</keyword>
<dbReference type="Proteomes" id="UP000825729">
    <property type="component" value="Unassembled WGS sequence"/>
</dbReference>
<evidence type="ECO:0000256" key="1">
    <source>
        <dbReference type="SAM" id="MobiDB-lite"/>
    </source>
</evidence>
<feature type="domain" description="Integrase zinc-binding" evidence="2">
    <location>
        <begin position="332"/>
        <end position="387"/>
    </location>
</feature>
<dbReference type="Pfam" id="PF17921">
    <property type="entry name" value="Integrase_H2C2"/>
    <property type="match status" value="1"/>
</dbReference>
<dbReference type="InterPro" id="IPR041588">
    <property type="entry name" value="Integrase_H2C2"/>
</dbReference>
<sequence>MRIRCHLGQILGIHSASLRNRNRPVKNRCNSKGVEAQKRLRTQELLRPFGVHSAFYFELSREVSTVQSPAEEGPSTGKFLGRPPGASQMGINRRVPGRRNLPGRSASPLGDVFRRCCAKKRSQHECSICFTEKGPDLVFIRLYSKLFEQRSRVSSYPPRARHGGRYEIAAVKHLRRLGSGHQATHRGVRSKETRTHAGELLAQISEASLHYVPRSENGPVDALAGIAASLAQFDERPSQVLICERWVIPPPVEEETEEEYREEIEESLTISASQNEAEDWQKPISNFLRYDTLPVDLRERVQIRRAAPTYVFINIVLYGRSYEGLLLRCPSKEEGQQVLKETHKGICGAHQAGPKLHLQVKRLGYYWPSTLRDATEMVRTCKPCQLHADYIHQLSEPLHPTIASWPFEAWGTNIIGPITPKSNSDRQYILEATDYSSKWAETTAY</sequence>
<dbReference type="PANTHER" id="PTHR48475">
    <property type="entry name" value="RIBONUCLEASE H"/>
    <property type="match status" value="1"/>
</dbReference>
<feature type="region of interest" description="Disordered" evidence="1">
    <location>
        <begin position="67"/>
        <end position="104"/>
    </location>
</feature>
<accession>A0AAV7FD48</accession>
<dbReference type="EMBL" id="JAINDJ010000002">
    <property type="protein sequence ID" value="KAG9457667.1"/>
    <property type="molecule type" value="Genomic_DNA"/>
</dbReference>
<name>A0AAV7FD48_ARIFI</name>
<evidence type="ECO:0000313" key="3">
    <source>
        <dbReference type="EMBL" id="KAG9457667.1"/>
    </source>
</evidence>
<proteinExistence type="predicted"/>
<reference evidence="3 4" key="1">
    <citation type="submission" date="2021-07" db="EMBL/GenBank/DDBJ databases">
        <title>The Aristolochia fimbriata genome: insights into angiosperm evolution, floral development and chemical biosynthesis.</title>
        <authorList>
            <person name="Jiao Y."/>
        </authorList>
    </citation>
    <scope>NUCLEOTIDE SEQUENCE [LARGE SCALE GENOMIC DNA]</scope>
    <source>
        <strain evidence="3">IBCAS-2021</strain>
        <tissue evidence="3">Leaf</tissue>
    </source>
</reference>
<dbReference type="AlphaFoldDB" id="A0AAV7FD48"/>
<comment type="caution">
    <text evidence="3">The sequence shown here is derived from an EMBL/GenBank/DDBJ whole genome shotgun (WGS) entry which is preliminary data.</text>
</comment>
<protein>
    <recommendedName>
        <fullName evidence="2">Integrase zinc-binding domain-containing protein</fullName>
    </recommendedName>
</protein>
<gene>
    <name evidence="3" type="ORF">H6P81_002175</name>
</gene>
<evidence type="ECO:0000259" key="2">
    <source>
        <dbReference type="Pfam" id="PF17921"/>
    </source>
</evidence>
<evidence type="ECO:0000313" key="4">
    <source>
        <dbReference type="Proteomes" id="UP000825729"/>
    </source>
</evidence>
<dbReference type="Gene3D" id="1.10.340.70">
    <property type="match status" value="1"/>
</dbReference>
<dbReference type="PANTHER" id="PTHR48475:SF1">
    <property type="entry name" value="RNASE H TYPE-1 DOMAIN-CONTAINING PROTEIN"/>
    <property type="match status" value="1"/>
</dbReference>
<organism evidence="3 4">
    <name type="scientific">Aristolochia fimbriata</name>
    <name type="common">White veined hardy Dutchman's pipe vine</name>
    <dbReference type="NCBI Taxonomy" id="158543"/>
    <lineage>
        <taxon>Eukaryota</taxon>
        <taxon>Viridiplantae</taxon>
        <taxon>Streptophyta</taxon>
        <taxon>Embryophyta</taxon>
        <taxon>Tracheophyta</taxon>
        <taxon>Spermatophyta</taxon>
        <taxon>Magnoliopsida</taxon>
        <taxon>Magnoliidae</taxon>
        <taxon>Piperales</taxon>
        <taxon>Aristolochiaceae</taxon>
        <taxon>Aristolochia</taxon>
    </lineage>
</organism>